<protein>
    <submittedName>
        <fullName evidence="1">Uncharacterized protein</fullName>
    </submittedName>
</protein>
<name>B9L0X0_THERP</name>
<dbReference type="EMBL" id="CP001275">
    <property type="protein sequence ID" value="ACM06002.1"/>
    <property type="molecule type" value="Genomic_DNA"/>
</dbReference>
<proteinExistence type="predicted"/>
<keyword evidence="2" id="KW-1185">Reference proteome</keyword>
<gene>
    <name evidence="1" type="ordered locus">trd_1680</name>
</gene>
<dbReference type="STRING" id="309801.trd_1680"/>
<dbReference type="KEGG" id="tro:trd_1680"/>
<organism evidence="1 2">
    <name type="scientific">Thermomicrobium roseum (strain ATCC 27502 / DSM 5159 / P-2)</name>
    <dbReference type="NCBI Taxonomy" id="309801"/>
    <lineage>
        <taxon>Bacteria</taxon>
        <taxon>Pseudomonadati</taxon>
        <taxon>Thermomicrobiota</taxon>
        <taxon>Thermomicrobia</taxon>
        <taxon>Thermomicrobiales</taxon>
        <taxon>Thermomicrobiaceae</taxon>
        <taxon>Thermomicrobium</taxon>
    </lineage>
</organism>
<sequence length="37" mass="4084">MTARRSLARDRIAHRPSLELIAELLTITRGGCAAVTY</sequence>
<evidence type="ECO:0000313" key="2">
    <source>
        <dbReference type="Proteomes" id="UP000000447"/>
    </source>
</evidence>
<evidence type="ECO:0000313" key="1">
    <source>
        <dbReference type="EMBL" id="ACM06002.1"/>
    </source>
</evidence>
<dbReference type="AlphaFoldDB" id="B9L0X0"/>
<reference evidence="1 2" key="1">
    <citation type="journal article" date="2009" name="PLoS ONE">
        <title>Complete genome sequence of the aerobic CO-oxidizing thermophile Thermomicrobium roseum.</title>
        <authorList>
            <person name="Wu D."/>
            <person name="Raymond J."/>
            <person name="Wu M."/>
            <person name="Chatterji S."/>
            <person name="Ren Q."/>
            <person name="Graham J.E."/>
            <person name="Bryant D.A."/>
            <person name="Robb F."/>
            <person name="Colman A."/>
            <person name="Tallon L.J."/>
            <person name="Badger J.H."/>
            <person name="Madupu R."/>
            <person name="Ward N.L."/>
            <person name="Eisen J.A."/>
        </authorList>
    </citation>
    <scope>NUCLEOTIDE SEQUENCE [LARGE SCALE GENOMIC DNA]</scope>
    <source>
        <strain evidence="2">ATCC 27502 / DSM 5159 / P-2</strain>
    </source>
</reference>
<dbReference type="Proteomes" id="UP000000447">
    <property type="component" value="Chromosome"/>
</dbReference>
<dbReference type="HOGENOM" id="CLU_3349801_0_0_0"/>
<accession>B9L0X0</accession>